<evidence type="ECO:0000313" key="1">
    <source>
        <dbReference type="EMBL" id="SCB36234.1"/>
    </source>
</evidence>
<protein>
    <submittedName>
        <fullName evidence="1">Uncharacterized protein</fullName>
    </submittedName>
</protein>
<dbReference type="EMBL" id="FMAF01000009">
    <property type="protein sequence ID" value="SCB36234.1"/>
    <property type="molecule type" value="Genomic_DNA"/>
</dbReference>
<proteinExistence type="predicted"/>
<gene>
    <name evidence="1" type="ORF">GA0061101_10936</name>
</gene>
<sequence>MFVFGHSEVAKEAGDFGKGRNPHPRTDAIDFPLVLGKRQVNVLPTCMEETIRACPDRLTLPPYVERPAWQELFQSISYIGTVRSYVRPLRAAHGRWP</sequence>
<dbReference type="AlphaFoldDB" id="A0A1C3W924"/>
<evidence type="ECO:0000313" key="2">
    <source>
        <dbReference type="Proteomes" id="UP000199205"/>
    </source>
</evidence>
<dbReference type="Proteomes" id="UP000199205">
    <property type="component" value="Unassembled WGS sequence"/>
</dbReference>
<accession>A0A1C3W924</accession>
<reference evidence="1 2" key="1">
    <citation type="submission" date="2016-08" db="EMBL/GenBank/DDBJ databases">
        <authorList>
            <person name="Seilhamer J.J."/>
        </authorList>
    </citation>
    <scope>NUCLEOTIDE SEQUENCE [LARGE SCALE GENOMIC DNA]</scope>
    <source>
        <strain evidence="1 2">P1-7</strain>
    </source>
</reference>
<organism evidence="1 2">
    <name type="scientific">Rhizobium lusitanum</name>
    <dbReference type="NCBI Taxonomy" id="293958"/>
    <lineage>
        <taxon>Bacteria</taxon>
        <taxon>Pseudomonadati</taxon>
        <taxon>Pseudomonadota</taxon>
        <taxon>Alphaproteobacteria</taxon>
        <taxon>Hyphomicrobiales</taxon>
        <taxon>Rhizobiaceae</taxon>
        <taxon>Rhizobium/Agrobacterium group</taxon>
        <taxon>Rhizobium</taxon>
    </lineage>
</organism>
<dbReference type="RefSeq" id="WP_208865017.1">
    <property type="nucleotide sequence ID" value="NZ_FMAF01000009.1"/>
</dbReference>
<name>A0A1C3W924_9HYPH</name>